<dbReference type="InterPro" id="IPR031325">
    <property type="entry name" value="RHS_repeat"/>
</dbReference>
<evidence type="ECO:0000313" key="2">
    <source>
        <dbReference type="EMBL" id="GLQ90972.1"/>
    </source>
</evidence>
<dbReference type="InterPro" id="IPR013783">
    <property type="entry name" value="Ig-like_fold"/>
</dbReference>
<gene>
    <name evidence="2" type="ORF">GCM10007898_45480</name>
</gene>
<keyword evidence="3" id="KW-1185">Reference proteome</keyword>
<evidence type="ECO:0000259" key="1">
    <source>
        <dbReference type="Pfam" id="PF01833"/>
    </source>
</evidence>
<dbReference type="Pfam" id="PF05593">
    <property type="entry name" value="RHS_repeat"/>
    <property type="match status" value="1"/>
</dbReference>
<accession>A0ABQ5XHZ0</accession>
<dbReference type="InterPro" id="IPR002909">
    <property type="entry name" value="IPT_dom"/>
</dbReference>
<dbReference type="Gene3D" id="2.60.120.380">
    <property type="match status" value="1"/>
</dbReference>
<comment type="caution">
    <text evidence="2">The sequence shown here is derived from an EMBL/GenBank/DDBJ whole genome shotgun (WGS) entry which is preliminary data.</text>
</comment>
<proteinExistence type="predicted"/>
<evidence type="ECO:0000313" key="3">
    <source>
        <dbReference type="Proteomes" id="UP001156627"/>
    </source>
</evidence>
<dbReference type="SUPFAM" id="SSF81296">
    <property type="entry name" value="E set domains"/>
    <property type="match status" value="2"/>
</dbReference>
<dbReference type="InterPro" id="IPR014756">
    <property type="entry name" value="Ig_E-set"/>
</dbReference>
<dbReference type="Gene3D" id="2.60.40.10">
    <property type="entry name" value="Immunoglobulins"/>
    <property type="match status" value="2"/>
</dbReference>
<feature type="domain" description="IPT/TIG" evidence="1">
    <location>
        <begin position="64"/>
        <end position="136"/>
    </location>
</feature>
<name>A0ABQ5XHZ0_9GAMM</name>
<sequence length="785" mass="79232">MLCSIVLGLGEASAQSTQYVYDANGRVVAVTAGNGTSVQYSYNTLGHTSQVSAPLPPGQLAIFAFTPAHGVAGTQVTLQGQGFNSNAASDTVRFNGTLASVLSASTTQLVTTVPSGATSGPISVTVGTQTATSAAPFVIDDTGLPPTITQVSPVVVAVGGTVTVTGTHLDPVVGDTVAQMGGQAIQSLATVSDAQLQYAVPNNAVTSYITVTTPYGSSISATPVGVLPASVSAANVVSSGVAVAGGTGVNLNIGASGQMGAVVFTAPQAGWVSLQASGITTSASTINYTVYAPGNSIVQQGTVSAASPSIHLPHLTEGASYLVLVESNGGSTQMTLGVEADATLAVATSLTITTTTSGQSERLMVPSTMASGLSLEFALSNITASGGSSNEVDVYTYDATGTQANITRCYASNLASCRDFISGMTTAGTWSLLFVPANGGVMSLNVTLHSPVTGPLLSASAPTATINLGTGQFEFVTFNGTAGEPLTLNMSNLHTTPAGQSAYVVVYSPATQAMTPNNFYTYFDANTTPTVNIPSLPASGTYTIGIDTPSGMPMSGFLEFVPNFPIPLSGNGTSQSFNAAVPAQNAYMNFTANAGDSFELALSNIKVTGGSNGEVDVNVNDANGTQVASGSCYQSNPASNCRVFLEGLAGGSYSVVAAQPNGGVMSFNTSLKPPLIGPLLTPGTPVTVTLGNGQYELLTFQANAGQTATITMTGVNTAPAGQSVYVAVYRPDVGAMTPYNYYNYFDANSTPSLTLPNLPVSGAYIIAVDSPFGLPLGGQLSVSVQ</sequence>
<dbReference type="EMBL" id="BSOA01000053">
    <property type="protein sequence ID" value="GLQ90972.1"/>
    <property type="molecule type" value="Genomic_DNA"/>
</dbReference>
<dbReference type="NCBIfam" id="TIGR01643">
    <property type="entry name" value="YD_repeat_2x"/>
    <property type="match status" value="1"/>
</dbReference>
<dbReference type="CDD" id="cd00603">
    <property type="entry name" value="IPT_PCSR"/>
    <property type="match status" value="1"/>
</dbReference>
<dbReference type="InterPro" id="IPR006530">
    <property type="entry name" value="YD"/>
</dbReference>
<dbReference type="RefSeq" id="WP_284334384.1">
    <property type="nucleotide sequence ID" value="NZ_BSOA01000053.1"/>
</dbReference>
<protein>
    <recommendedName>
        <fullName evidence="1">IPT/TIG domain-containing protein</fullName>
    </recommendedName>
</protein>
<dbReference type="Pfam" id="PF01833">
    <property type="entry name" value="TIG"/>
    <property type="match status" value="1"/>
</dbReference>
<dbReference type="Proteomes" id="UP001156627">
    <property type="component" value="Unassembled WGS sequence"/>
</dbReference>
<reference evidence="3" key="1">
    <citation type="journal article" date="2019" name="Int. J. Syst. Evol. Microbiol.">
        <title>The Global Catalogue of Microorganisms (GCM) 10K type strain sequencing project: providing services to taxonomists for standard genome sequencing and annotation.</title>
        <authorList>
            <consortium name="The Broad Institute Genomics Platform"/>
            <consortium name="The Broad Institute Genome Sequencing Center for Infectious Disease"/>
            <person name="Wu L."/>
            <person name="Ma J."/>
        </authorList>
    </citation>
    <scope>NUCLEOTIDE SEQUENCE [LARGE SCALE GENOMIC DNA]</scope>
    <source>
        <strain evidence="3">NBRC 111981</strain>
    </source>
</reference>
<organism evidence="2 3">
    <name type="scientific">Dyella flagellata</name>
    <dbReference type="NCBI Taxonomy" id="1867833"/>
    <lineage>
        <taxon>Bacteria</taxon>
        <taxon>Pseudomonadati</taxon>
        <taxon>Pseudomonadota</taxon>
        <taxon>Gammaproteobacteria</taxon>
        <taxon>Lysobacterales</taxon>
        <taxon>Rhodanobacteraceae</taxon>
        <taxon>Dyella</taxon>
    </lineage>
</organism>